<proteinExistence type="predicted"/>
<dbReference type="EMBL" id="QFOT01000089">
    <property type="protein sequence ID" value="PZP55097.1"/>
    <property type="molecule type" value="Genomic_DNA"/>
</dbReference>
<protein>
    <submittedName>
        <fullName evidence="2">Uncharacterized protein</fullName>
    </submittedName>
</protein>
<dbReference type="Proteomes" id="UP000249739">
    <property type="component" value="Unassembled WGS sequence"/>
</dbReference>
<sequence length="122" mass="13771">MKNKLSGKHKSVASMNRPPLPSDNAAAAHKYYLIQETDRSDTLSKLTMNSAGHTVKVEMPDEDGLLISAYSRWLQLRSELSVSAFQEISEEIFNEKLSSQFSDLQDRKILRFPDGNAPKPKF</sequence>
<evidence type="ECO:0000313" key="2">
    <source>
        <dbReference type="EMBL" id="PZP55097.1"/>
    </source>
</evidence>
<accession>A0A2W5FMS4</accession>
<reference evidence="2 3" key="1">
    <citation type="submission" date="2017-08" db="EMBL/GenBank/DDBJ databases">
        <title>Infants hospitalized years apart are colonized by the same room-sourced microbial strains.</title>
        <authorList>
            <person name="Brooks B."/>
            <person name="Olm M.R."/>
            <person name="Firek B.A."/>
            <person name="Baker R."/>
            <person name="Thomas B.C."/>
            <person name="Morowitz M.J."/>
            <person name="Banfield J.F."/>
        </authorList>
    </citation>
    <scope>NUCLEOTIDE SEQUENCE [LARGE SCALE GENOMIC DNA]</scope>
    <source>
        <strain evidence="2">S2_006_000_R2_64</strain>
    </source>
</reference>
<evidence type="ECO:0000313" key="3">
    <source>
        <dbReference type="Proteomes" id="UP000249739"/>
    </source>
</evidence>
<dbReference type="AlphaFoldDB" id="A0A2W5FMS4"/>
<feature type="compositionally biased region" description="Basic residues" evidence="1">
    <location>
        <begin position="1"/>
        <end position="11"/>
    </location>
</feature>
<organism evidence="2 3">
    <name type="scientific">Micavibrio aeruginosavorus</name>
    <dbReference type="NCBI Taxonomy" id="349221"/>
    <lineage>
        <taxon>Bacteria</taxon>
        <taxon>Pseudomonadati</taxon>
        <taxon>Bdellovibrionota</taxon>
        <taxon>Bdellovibrionia</taxon>
        <taxon>Bdellovibrionales</taxon>
        <taxon>Pseudobdellovibrionaceae</taxon>
        <taxon>Micavibrio</taxon>
    </lineage>
</organism>
<name>A0A2W5FMS4_9BACT</name>
<feature type="region of interest" description="Disordered" evidence="1">
    <location>
        <begin position="1"/>
        <end position="22"/>
    </location>
</feature>
<comment type="caution">
    <text evidence="2">The sequence shown here is derived from an EMBL/GenBank/DDBJ whole genome shotgun (WGS) entry which is preliminary data.</text>
</comment>
<gene>
    <name evidence="2" type="ORF">DI586_07920</name>
</gene>
<evidence type="ECO:0000256" key="1">
    <source>
        <dbReference type="SAM" id="MobiDB-lite"/>
    </source>
</evidence>